<dbReference type="EMBL" id="CM000882">
    <property type="protein sequence ID" value="PNT69160.1"/>
    <property type="molecule type" value="Genomic_DNA"/>
</dbReference>
<dbReference type="AlphaFoldDB" id="A0A2K2D4F1"/>
<dbReference type="EnsemblPlants" id="PNT69160">
    <property type="protein sequence ID" value="PNT69160"/>
    <property type="gene ID" value="BRADI_3g50342v3"/>
</dbReference>
<evidence type="ECO:0000256" key="1">
    <source>
        <dbReference type="SAM" id="MobiDB-lite"/>
    </source>
</evidence>
<dbReference type="Proteomes" id="UP000008810">
    <property type="component" value="Chromosome 3"/>
</dbReference>
<organism evidence="2">
    <name type="scientific">Brachypodium distachyon</name>
    <name type="common">Purple false brome</name>
    <name type="synonym">Trachynia distachya</name>
    <dbReference type="NCBI Taxonomy" id="15368"/>
    <lineage>
        <taxon>Eukaryota</taxon>
        <taxon>Viridiplantae</taxon>
        <taxon>Streptophyta</taxon>
        <taxon>Embryophyta</taxon>
        <taxon>Tracheophyta</taxon>
        <taxon>Spermatophyta</taxon>
        <taxon>Magnoliopsida</taxon>
        <taxon>Liliopsida</taxon>
        <taxon>Poales</taxon>
        <taxon>Poaceae</taxon>
        <taxon>BOP clade</taxon>
        <taxon>Pooideae</taxon>
        <taxon>Stipodae</taxon>
        <taxon>Brachypodieae</taxon>
        <taxon>Brachypodium</taxon>
    </lineage>
</organism>
<evidence type="ECO:0000313" key="4">
    <source>
        <dbReference type="Proteomes" id="UP000008810"/>
    </source>
</evidence>
<proteinExistence type="predicted"/>
<evidence type="ECO:0000313" key="3">
    <source>
        <dbReference type="EnsemblPlants" id="PNT69160"/>
    </source>
</evidence>
<protein>
    <submittedName>
        <fullName evidence="2 3">Uncharacterized protein</fullName>
    </submittedName>
</protein>
<name>A0A2K2D4F1_BRADI</name>
<reference evidence="3" key="3">
    <citation type="submission" date="2018-08" db="UniProtKB">
        <authorList>
            <consortium name="EnsemblPlants"/>
        </authorList>
    </citation>
    <scope>IDENTIFICATION</scope>
    <source>
        <strain evidence="3">cv. Bd21</strain>
    </source>
</reference>
<dbReference type="Gramene" id="PNT69160">
    <property type="protein sequence ID" value="PNT69160"/>
    <property type="gene ID" value="BRADI_3g50342v3"/>
</dbReference>
<sequence>MQLCKAMARTGGFSSGRHRPAASAPFRPPSFPKELLLP</sequence>
<dbReference type="InParanoid" id="A0A2K2D4F1"/>
<gene>
    <name evidence="2" type="ORF">BRADI_3g50342v3</name>
</gene>
<keyword evidence="4" id="KW-1185">Reference proteome</keyword>
<reference evidence="2" key="2">
    <citation type="submission" date="2017-06" db="EMBL/GenBank/DDBJ databases">
        <title>WGS assembly of Brachypodium distachyon.</title>
        <authorList>
            <consortium name="The International Brachypodium Initiative"/>
            <person name="Lucas S."/>
            <person name="Harmon-Smith M."/>
            <person name="Lail K."/>
            <person name="Tice H."/>
            <person name="Grimwood J."/>
            <person name="Bruce D."/>
            <person name="Barry K."/>
            <person name="Shu S."/>
            <person name="Lindquist E."/>
            <person name="Wang M."/>
            <person name="Pitluck S."/>
            <person name="Vogel J.P."/>
            <person name="Garvin D.F."/>
            <person name="Mockler T.C."/>
            <person name="Schmutz J."/>
            <person name="Rokhsar D."/>
            <person name="Bevan M.W."/>
        </authorList>
    </citation>
    <scope>NUCLEOTIDE SEQUENCE</scope>
    <source>
        <strain evidence="2">Bd21</strain>
    </source>
</reference>
<feature type="region of interest" description="Disordered" evidence="1">
    <location>
        <begin position="1"/>
        <end position="38"/>
    </location>
</feature>
<accession>A0A2K2D4F1</accession>
<evidence type="ECO:0000313" key="2">
    <source>
        <dbReference type="EMBL" id="PNT69160.1"/>
    </source>
</evidence>
<reference evidence="2 3" key="1">
    <citation type="journal article" date="2010" name="Nature">
        <title>Genome sequencing and analysis of the model grass Brachypodium distachyon.</title>
        <authorList>
            <consortium name="International Brachypodium Initiative"/>
        </authorList>
    </citation>
    <scope>NUCLEOTIDE SEQUENCE [LARGE SCALE GENOMIC DNA]</scope>
    <source>
        <strain evidence="2 3">Bd21</strain>
    </source>
</reference>